<dbReference type="Proteomes" id="UP000521358">
    <property type="component" value="Unassembled WGS sequence"/>
</dbReference>
<dbReference type="InterPro" id="IPR000086">
    <property type="entry name" value="NUDIX_hydrolase_dom"/>
</dbReference>
<dbReference type="InterPro" id="IPR015797">
    <property type="entry name" value="NUDIX_hydrolase-like_dom_sf"/>
</dbReference>
<feature type="domain" description="Nudix hydrolase" evidence="3">
    <location>
        <begin position="5"/>
        <end position="143"/>
    </location>
</feature>
<protein>
    <submittedName>
        <fullName evidence="4">NUDIX domain-containing protein</fullName>
    </submittedName>
</protein>
<dbReference type="Gene3D" id="3.90.79.10">
    <property type="entry name" value="Nucleoside Triphosphate Pyrophosphohydrolase"/>
    <property type="match status" value="1"/>
</dbReference>
<dbReference type="Pfam" id="PF00293">
    <property type="entry name" value="NUDIX"/>
    <property type="match status" value="1"/>
</dbReference>
<dbReference type="GO" id="GO:0016787">
    <property type="term" value="F:hydrolase activity"/>
    <property type="evidence" value="ECO:0007669"/>
    <property type="project" value="UniProtKB-KW"/>
</dbReference>
<dbReference type="PROSITE" id="PS00893">
    <property type="entry name" value="NUDIX_BOX"/>
    <property type="match status" value="1"/>
</dbReference>
<sequence length="160" mass="17986">MSKTITHFGVYGVMIQNNQLLCIKKETGSYKNRYDLPGGTQETGESLVTTLKREVKEETGYSVVSYVNNRVYDCFVTPQSSSTTVHHIFTLYDVSLNITQQSKIPELVIDGCNDSSGSLFIEIDLLNEENASPIILKLKDELQKIETTLEASVFPNWLIN</sequence>
<dbReference type="CDD" id="cd04686">
    <property type="entry name" value="NUDIX_Hydrolase"/>
    <property type="match status" value="1"/>
</dbReference>
<keyword evidence="2" id="KW-0378">Hydrolase</keyword>
<dbReference type="EMBL" id="JAAVMB010000002">
    <property type="protein sequence ID" value="NKC67105.1"/>
    <property type="molecule type" value="Genomic_DNA"/>
</dbReference>
<name>A0A7X6I2D9_9ENTE</name>
<evidence type="ECO:0000256" key="1">
    <source>
        <dbReference type="ARBA" id="ARBA00005582"/>
    </source>
</evidence>
<evidence type="ECO:0000259" key="3">
    <source>
        <dbReference type="PROSITE" id="PS51462"/>
    </source>
</evidence>
<accession>A0A7X6I2D9</accession>
<evidence type="ECO:0000313" key="5">
    <source>
        <dbReference type="Proteomes" id="UP000521358"/>
    </source>
</evidence>
<dbReference type="PROSITE" id="PS51462">
    <property type="entry name" value="NUDIX"/>
    <property type="match status" value="1"/>
</dbReference>
<proteinExistence type="inferred from homology"/>
<dbReference type="PANTHER" id="PTHR43736:SF1">
    <property type="entry name" value="DIHYDRONEOPTERIN TRIPHOSPHATE DIPHOSPHATASE"/>
    <property type="match status" value="1"/>
</dbReference>
<evidence type="ECO:0000256" key="2">
    <source>
        <dbReference type="ARBA" id="ARBA00022801"/>
    </source>
</evidence>
<dbReference type="PANTHER" id="PTHR43736">
    <property type="entry name" value="ADP-RIBOSE PYROPHOSPHATASE"/>
    <property type="match status" value="1"/>
</dbReference>
<dbReference type="RefSeq" id="WP_167806364.1">
    <property type="nucleotide sequence ID" value="NZ_JAAVMB010000002.1"/>
</dbReference>
<reference evidence="4 5" key="1">
    <citation type="submission" date="2020-03" db="EMBL/GenBank/DDBJ databases">
        <title>Bacterial samples isolated from urine from healthy bovine heifers (Gyr breed).</title>
        <authorList>
            <person name="Giannattasio-Ferraz S."/>
            <person name="Maskeri L."/>
            <person name="Penido A."/>
            <person name="Barbosa-Stancioli E.F."/>
            <person name="Putonti C."/>
        </authorList>
    </citation>
    <scope>NUCLEOTIDE SEQUENCE [LARGE SCALE GENOMIC DNA]</scope>
    <source>
        <strain evidence="4 5">UFMG-H7</strain>
    </source>
</reference>
<comment type="caution">
    <text evidence="4">The sequence shown here is derived from an EMBL/GenBank/DDBJ whole genome shotgun (WGS) entry which is preliminary data.</text>
</comment>
<dbReference type="SUPFAM" id="SSF55811">
    <property type="entry name" value="Nudix"/>
    <property type="match status" value="1"/>
</dbReference>
<organism evidence="4 5">
    <name type="scientific">Vagococcus fluvialis</name>
    <dbReference type="NCBI Taxonomy" id="2738"/>
    <lineage>
        <taxon>Bacteria</taxon>
        <taxon>Bacillati</taxon>
        <taxon>Bacillota</taxon>
        <taxon>Bacilli</taxon>
        <taxon>Lactobacillales</taxon>
        <taxon>Enterococcaceae</taxon>
        <taxon>Vagococcus</taxon>
    </lineage>
</organism>
<dbReference type="InterPro" id="IPR020084">
    <property type="entry name" value="NUDIX_hydrolase_CS"/>
</dbReference>
<evidence type="ECO:0000313" key="4">
    <source>
        <dbReference type="EMBL" id="NKC67105.1"/>
    </source>
</evidence>
<dbReference type="AlphaFoldDB" id="A0A7X6I2D9"/>
<comment type="similarity">
    <text evidence="1">Belongs to the Nudix hydrolase family.</text>
</comment>
<gene>
    <name evidence="4" type="ORF">HED35_03275</name>
</gene>